<keyword evidence="4" id="KW-1185">Reference proteome</keyword>
<organism evidence="3 4">
    <name type="scientific">Albimonas pacifica</name>
    <dbReference type="NCBI Taxonomy" id="1114924"/>
    <lineage>
        <taxon>Bacteria</taxon>
        <taxon>Pseudomonadati</taxon>
        <taxon>Pseudomonadota</taxon>
        <taxon>Alphaproteobacteria</taxon>
        <taxon>Rhodobacterales</taxon>
        <taxon>Paracoccaceae</taxon>
        <taxon>Albimonas</taxon>
    </lineage>
</organism>
<dbReference type="Pfam" id="PF01327">
    <property type="entry name" value="Pep_deformylase"/>
    <property type="match status" value="1"/>
</dbReference>
<keyword evidence="2" id="KW-0378">Hydrolase</keyword>
<reference evidence="3 4" key="1">
    <citation type="submission" date="2016-10" db="EMBL/GenBank/DDBJ databases">
        <authorList>
            <person name="de Groot N.N."/>
        </authorList>
    </citation>
    <scope>NUCLEOTIDE SEQUENCE [LARGE SCALE GENOMIC DNA]</scope>
    <source>
        <strain evidence="3 4">CGMCC 1.11030</strain>
    </source>
</reference>
<dbReference type="GO" id="GO:0046872">
    <property type="term" value="F:metal ion binding"/>
    <property type="evidence" value="ECO:0007669"/>
    <property type="project" value="UniProtKB-KW"/>
</dbReference>
<gene>
    <name evidence="2" type="primary">def</name>
    <name evidence="3" type="ORF">SAMN05216258_10311</name>
</gene>
<evidence type="ECO:0000256" key="2">
    <source>
        <dbReference type="HAMAP-Rule" id="MF_00163"/>
    </source>
</evidence>
<comment type="catalytic activity">
    <reaction evidence="2">
        <text>N-terminal N-formyl-L-methionyl-[peptide] + H2O = N-terminal L-methionyl-[peptide] + formate</text>
        <dbReference type="Rhea" id="RHEA:24420"/>
        <dbReference type="Rhea" id="RHEA-COMP:10639"/>
        <dbReference type="Rhea" id="RHEA-COMP:10640"/>
        <dbReference type="ChEBI" id="CHEBI:15377"/>
        <dbReference type="ChEBI" id="CHEBI:15740"/>
        <dbReference type="ChEBI" id="CHEBI:49298"/>
        <dbReference type="ChEBI" id="CHEBI:64731"/>
        <dbReference type="EC" id="3.5.1.88"/>
    </reaction>
</comment>
<dbReference type="NCBIfam" id="TIGR00079">
    <property type="entry name" value="pept_deformyl"/>
    <property type="match status" value="1"/>
</dbReference>
<name>A0A1I3DTY6_9RHOB</name>
<dbReference type="GO" id="GO:0042586">
    <property type="term" value="F:peptide deformylase activity"/>
    <property type="evidence" value="ECO:0007669"/>
    <property type="project" value="UniProtKB-UniRule"/>
</dbReference>
<dbReference type="Proteomes" id="UP000199377">
    <property type="component" value="Unassembled WGS sequence"/>
</dbReference>
<dbReference type="CDD" id="cd00487">
    <property type="entry name" value="Pep_deformylase"/>
    <property type="match status" value="1"/>
</dbReference>
<dbReference type="STRING" id="1114924.SAMN05216258_10311"/>
<dbReference type="PIRSF" id="PIRSF004749">
    <property type="entry name" value="Pep_def"/>
    <property type="match status" value="1"/>
</dbReference>
<feature type="binding site" evidence="2">
    <location>
        <position position="136"/>
    </location>
    <ligand>
        <name>Fe cation</name>
        <dbReference type="ChEBI" id="CHEBI:24875"/>
    </ligand>
</feature>
<dbReference type="EMBL" id="FOQH01000003">
    <property type="protein sequence ID" value="SFH90155.1"/>
    <property type="molecule type" value="Genomic_DNA"/>
</dbReference>
<keyword evidence="2" id="KW-0648">Protein biosynthesis</keyword>
<dbReference type="InterPro" id="IPR036821">
    <property type="entry name" value="Peptide_deformylase_sf"/>
</dbReference>
<keyword evidence="2" id="KW-0479">Metal-binding</keyword>
<feature type="binding site" evidence="2">
    <location>
        <position position="140"/>
    </location>
    <ligand>
        <name>Fe cation</name>
        <dbReference type="ChEBI" id="CHEBI:24875"/>
    </ligand>
</feature>
<comment type="cofactor">
    <cofactor evidence="2">
        <name>Fe(2+)</name>
        <dbReference type="ChEBI" id="CHEBI:29033"/>
    </cofactor>
    <text evidence="2">Binds 1 Fe(2+) ion.</text>
</comment>
<dbReference type="HAMAP" id="MF_00163">
    <property type="entry name" value="Pep_deformylase"/>
    <property type="match status" value="1"/>
</dbReference>
<feature type="binding site" evidence="2">
    <location>
        <position position="94"/>
    </location>
    <ligand>
        <name>Fe cation</name>
        <dbReference type="ChEBI" id="CHEBI:24875"/>
    </ligand>
</feature>
<dbReference type="InterPro" id="IPR023635">
    <property type="entry name" value="Peptide_deformylase"/>
</dbReference>
<dbReference type="NCBIfam" id="NF001159">
    <property type="entry name" value="PRK00150.1-3"/>
    <property type="match status" value="1"/>
</dbReference>
<dbReference type="EC" id="3.5.1.88" evidence="2"/>
<proteinExistence type="inferred from homology"/>
<dbReference type="OrthoDB" id="9804313at2"/>
<keyword evidence="2" id="KW-0408">Iron</keyword>
<dbReference type="Gene3D" id="3.90.45.10">
    <property type="entry name" value="Peptide deformylase"/>
    <property type="match status" value="1"/>
</dbReference>
<dbReference type="PRINTS" id="PR01576">
    <property type="entry name" value="PDEFORMYLASE"/>
</dbReference>
<evidence type="ECO:0000313" key="4">
    <source>
        <dbReference type="Proteomes" id="UP000199377"/>
    </source>
</evidence>
<comment type="function">
    <text evidence="2">Removes the formyl group from the N-terminal Met of newly synthesized proteins. Requires at least a dipeptide for an efficient rate of reaction. N-terminal L-methionine is a prerequisite for activity but the enzyme has broad specificity at other positions.</text>
</comment>
<feature type="active site" evidence="2">
    <location>
        <position position="137"/>
    </location>
</feature>
<dbReference type="RefSeq" id="WP_092858826.1">
    <property type="nucleotide sequence ID" value="NZ_FOQH01000003.1"/>
</dbReference>
<comment type="similarity">
    <text evidence="1 2">Belongs to the polypeptide deformylase family.</text>
</comment>
<dbReference type="AlphaFoldDB" id="A0A1I3DTY6"/>
<evidence type="ECO:0000313" key="3">
    <source>
        <dbReference type="EMBL" id="SFH90155.1"/>
    </source>
</evidence>
<dbReference type="SUPFAM" id="SSF56420">
    <property type="entry name" value="Peptide deformylase"/>
    <property type="match status" value="1"/>
</dbReference>
<dbReference type="PANTHER" id="PTHR10458:SF22">
    <property type="entry name" value="PEPTIDE DEFORMYLASE"/>
    <property type="match status" value="1"/>
</dbReference>
<sequence length="174" mass="19310">MSLRPILIHPDPRLKKAAEAVAAPDDAIRALVEDMLETMYDAPGIGLAGPQIGVMKRIFVMDTSAKDDPPQPLALINPEILWRSDETSTFEEGCLSIPDIYEEVTRPARVAVRWTDPEGATREAEFEGLAATCAQHEIDHLDGKLFIDYLGSVKRGLITQKMKKLKRERAKTGE</sequence>
<evidence type="ECO:0000256" key="1">
    <source>
        <dbReference type="ARBA" id="ARBA00010759"/>
    </source>
</evidence>
<accession>A0A1I3DTY6</accession>
<dbReference type="PANTHER" id="PTHR10458">
    <property type="entry name" value="PEPTIDE DEFORMYLASE"/>
    <property type="match status" value="1"/>
</dbReference>
<protein>
    <recommendedName>
        <fullName evidence="2">Peptide deformylase</fullName>
        <shortName evidence="2">PDF</shortName>
        <ecNumber evidence="2">3.5.1.88</ecNumber>
    </recommendedName>
    <alternativeName>
        <fullName evidence="2">Polypeptide deformylase</fullName>
    </alternativeName>
</protein>
<dbReference type="GO" id="GO:0006412">
    <property type="term" value="P:translation"/>
    <property type="evidence" value="ECO:0007669"/>
    <property type="project" value="UniProtKB-UniRule"/>
</dbReference>